<organism evidence="1 2">
    <name type="scientific">Violaceomyces palustris</name>
    <dbReference type="NCBI Taxonomy" id="1673888"/>
    <lineage>
        <taxon>Eukaryota</taxon>
        <taxon>Fungi</taxon>
        <taxon>Dikarya</taxon>
        <taxon>Basidiomycota</taxon>
        <taxon>Ustilaginomycotina</taxon>
        <taxon>Ustilaginomycetes</taxon>
        <taxon>Violaceomycetales</taxon>
        <taxon>Violaceomycetaceae</taxon>
        <taxon>Violaceomyces</taxon>
    </lineage>
</organism>
<sequence>MWLRPYSSIPSLAFLLLLNPSPLSDCYLPTEPSTNSTPPFSIQSLSYPFLSILIEKIHKMAPPTATGNPATTASGATVPTKSVPVAKPPQPTPDHKTSDDPRESSIQRAVFTHPFGGAANLRDIFTNQACSLCLPALSLCFCSPTPASLSDQTSERARPRSFFESSNEERTPRPSTISTQRLSTGSHYKDCRSNKVFPPTAVEHRVKLDPIENPCLFCRHLAAVTSSRSG</sequence>
<dbReference type="Proteomes" id="UP000245626">
    <property type="component" value="Unassembled WGS sequence"/>
</dbReference>
<reference evidence="1 2" key="1">
    <citation type="journal article" date="2018" name="Mol. Biol. Evol.">
        <title>Broad Genomic Sampling Reveals a Smut Pathogenic Ancestry of the Fungal Clade Ustilaginomycotina.</title>
        <authorList>
            <person name="Kijpornyongpan T."/>
            <person name="Mondo S.J."/>
            <person name="Barry K."/>
            <person name="Sandor L."/>
            <person name="Lee J."/>
            <person name="Lipzen A."/>
            <person name="Pangilinan J."/>
            <person name="LaButti K."/>
            <person name="Hainaut M."/>
            <person name="Henrissat B."/>
            <person name="Grigoriev I.V."/>
            <person name="Spatafora J.W."/>
            <person name="Aime M.C."/>
        </authorList>
    </citation>
    <scope>NUCLEOTIDE SEQUENCE [LARGE SCALE GENOMIC DNA]</scope>
    <source>
        <strain evidence="1 2">SA 807</strain>
    </source>
</reference>
<keyword evidence="2" id="KW-1185">Reference proteome</keyword>
<evidence type="ECO:0000313" key="1">
    <source>
        <dbReference type="EMBL" id="PWN46718.1"/>
    </source>
</evidence>
<gene>
    <name evidence="1" type="ORF">IE53DRAFT_12305</name>
</gene>
<proteinExistence type="predicted"/>
<name>A0ACD0NLM3_9BASI</name>
<accession>A0ACD0NLM3</accession>
<evidence type="ECO:0000313" key="2">
    <source>
        <dbReference type="Proteomes" id="UP000245626"/>
    </source>
</evidence>
<dbReference type="EMBL" id="KZ820756">
    <property type="protein sequence ID" value="PWN46718.1"/>
    <property type="molecule type" value="Genomic_DNA"/>
</dbReference>
<protein>
    <submittedName>
        <fullName evidence="1">Uncharacterized protein</fullName>
    </submittedName>
</protein>